<dbReference type="PANTHER" id="PTHR11751:SF29">
    <property type="entry name" value="ALANINE TRANSAMINASE"/>
    <property type="match status" value="1"/>
</dbReference>
<protein>
    <submittedName>
        <fullName evidence="7">Uncharacterized protein</fullName>
    </submittedName>
</protein>
<evidence type="ECO:0000256" key="4">
    <source>
        <dbReference type="ARBA" id="ARBA00022679"/>
    </source>
</evidence>
<dbReference type="EMBL" id="SHOA02000220">
    <property type="protein sequence ID" value="TDH64998.1"/>
    <property type="molecule type" value="Genomic_DNA"/>
</dbReference>
<keyword evidence="4" id="KW-0808">Transferase</keyword>
<proteinExistence type="predicted"/>
<comment type="subunit">
    <text evidence="2">Homodimer.</text>
</comment>
<dbReference type="KEGG" id="blac:94349797"/>
<dbReference type="RefSeq" id="XP_067814497.1">
    <property type="nucleotide sequence ID" value="XM_067964126.1"/>
</dbReference>
<dbReference type="SUPFAM" id="SSF53383">
    <property type="entry name" value="PLP-dependent transferases"/>
    <property type="match status" value="1"/>
</dbReference>
<dbReference type="PANTHER" id="PTHR11751">
    <property type="entry name" value="ALANINE AMINOTRANSFERASE"/>
    <property type="match status" value="1"/>
</dbReference>
<keyword evidence="8" id="KW-1185">Reference proteome</keyword>
<dbReference type="InterPro" id="IPR015422">
    <property type="entry name" value="PyrdxlP-dep_Trfase_small"/>
</dbReference>
<keyword evidence="5" id="KW-0663">Pyridoxal phosphate</keyword>
<dbReference type="Gene3D" id="3.40.640.10">
    <property type="entry name" value="Type I PLP-dependent aspartate aminotransferase-like (Major domain)"/>
    <property type="match status" value="2"/>
</dbReference>
<reference evidence="7 8" key="1">
    <citation type="journal article" date="2021" name="Genome Biol.">
        <title>AFLAP: assembly-free linkage analysis pipeline using k-mers from genome sequencing data.</title>
        <authorList>
            <person name="Fletcher K."/>
            <person name="Zhang L."/>
            <person name="Gil J."/>
            <person name="Han R."/>
            <person name="Cavanaugh K."/>
            <person name="Michelmore R."/>
        </authorList>
    </citation>
    <scope>NUCLEOTIDE SEQUENCE [LARGE SCALE GENOMIC DNA]</scope>
    <source>
        <strain evidence="7 8">SF5</strain>
    </source>
</reference>
<dbReference type="OrthoDB" id="1732682at2759"/>
<sequence length="732" mass="82345">MFARKTFKALRSSFVPSNRGFAVLTTDTINPNILKAAYAVRGALVLRSIEYEKRLARGDRSLPFDKIIPCNIGNPQVLEQEPIEFHRQVLALVNVPGLVDQPEAQNLFPPDAIARAKFYISNIAGGTGAYGHSKGSAIVREEVARFLQRRDGHAADTEDIYLTDGASPAVQNSLQMLILYQENVYAQGKRFFSFKKVLRDMGKEYDNVELISFHSTSKGFTGECGRRGGYMELVNIHESVKDQFYKLMSVNLCSNIEGQLMVGMMTNPPQPGDASYKRYREQRDGTLQSLKRRAMKLVEAFNKLEGVTCNETEALQRALAETPRLLPQKKRRRAGSSAMQSAASPLKSPVSLMRPKSSRKSSEMKRTSYRAQEMKSDGYRRQNFGQKNILGTQSSMAISDLRTTTSHSGFSFYDVDEDKKLDAKRAEKKKVKPKLHTHLAAEKESPVFAERKPIRLVKDVDGGEYSEAVTSYKAFIEARRINTGSALPSSALHFFPGTNTKASVMNCESLVVSSFSEESKRTPKMPQLAQTQNEQKTDEGIKEIEVSEQRGPLSDFQAFCTSFVQGNSTAELQAMKHSELSDGDVSASQQSFKKYKRSQDIKKSVEHFRRVGKTLEFQSLDNCSHDDVSETDEQKISDIMATQLFLEKRTYDQAFGSFNDMNRPEEKTPRITRRISFSDEVEALAASSPEKGDGEHLVKKCKHVRAFGMPDEEDEEAEWRESLAFQSHLADW</sequence>
<dbReference type="GeneID" id="94349797"/>
<evidence type="ECO:0000256" key="1">
    <source>
        <dbReference type="ARBA" id="ARBA00001933"/>
    </source>
</evidence>
<evidence type="ECO:0000256" key="5">
    <source>
        <dbReference type="ARBA" id="ARBA00022898"/>
    </source>
</evidence>
<evidence type="ECO:0000256" key="2">
    <source>
        <dbReference type="ARBA" id="ARBA00011738"/>
    </source>
</evidence>
<dbReference type="InterPro" id="IPR045088">
    <property type="entry name" value="ALAT1/2-like"/>
</dbReference>
<evidence type="ECO:0000256" key="6">
    <source>
        <dbReference type="SAM" id="MobiDB-lite"/>
    </source>
</evidence>
<dbReference type="Gene3D" id="3.90.1150.10">
    <property type="entry name" value="Aspartate Aminotransferase, domain 1"/>
    <property type="match status" value="1"/>
</dbReference>
<evidence type="ECO:0000256" key="3">
    <source>
        <dbReference type="ARBA" id="ARBA00022576"/>
    </source>
</evidence>
<evidence type="ECO:0000313" key="8">
    <source>
        <dbReference type="Proteomes" id="UP000294530"/>
    </source>
</evidence>
<keyword evidence="3" id="KW-0032">Aminotransferase</keyword>
<comment type="cofactor">
    <cofactor evidence="1">
        <name>pyridoxal 5'-phosphate</name>
        <dbReference type="ChEBI" id="CHEBI:597326"/>
    </cofactor>
</comment>
<dbReference type="InterPro" id="IPR015421">
    <property type="entry name" value="PyrdxlP-dep_Trfase_major"/>
</dbReference>
<dbReference type="InterPro" id="IPR015424">
    <property type="entry name" value="PyrdxlP-dep_Trfase"/>
</dbReference>
<evidence type="ECO:0000313" key="7">
    <source>
        <dbReference type="EMBL" id="TDH64998.1"/>
    </source>
</evidence>
<comment type="caution">
    <text evidence="7">The sequence shown here is derived from an EMBL/GenBank/DDBJ whole genome shotgun (WGS) entry which is preliminary data.</text>
</comment>
<name>A0A976FDY0_BRELC</name>
<gene>
    <name evidence="7" type="ORF">CCR75_006054</name>
</gene>
<feature type="region of interest" description="Disordered" evidence="6">
    <location>
        <begin position="320"/>
        <end position="367"/>
    </location>
</feature>
<dbReference type="Proteomes" id="UP000294530">
    <property type="component" value="Unassembled WGS sequence"/>
</dbReference>
<dbReference type="AlphaFoldDB" id="A0A976FDY0"/>
<accession>A0A976FDY0</accession>
<dbReference type="GO" id="GO:0004021">
    <property type="term" value="F:L-alanine:2-oxoglutarate aminotransferase activity"/>
    <property type="evidence" value="ECO:0007669"/>
    <property type="project" value="TreeGrafter"/>
</dbReference>
<organism evidence="7 8">
    <name type="scientific">Bremia lactucae</name>
    <name type="common">Lettuce downy mildew</name>
    <dbReference type="NCBI Taxonomy" id="4779"/>
    <lineage>
        <taxon>Eukaryota</taxon>
        <taxon>Sar</taxon>
        <taxon>Stramenopiles</taxon>
        <taxon>Oomycota</taxon>
        <taxon>Peronosporomycetes</taxon>
        <taxon>Peronosporales</taxon>
        <taxon>Peronosporaceae</taxon>
        <taxon>Bremia</taxon>
    </lineage>
</organism>